<evidence type="ECO:0000256" key="1">
    <source>
        <dbReference type="ARBA" id="ARBA00022723"/>
    </source>
</evidence>
<organism evidence="3 4">
    <name type="scientific">Ignicoccus islandicus DSM 13165</name>
    <dbReference type="NCBI Taxonomy" id="940295"/>
    <lineage>
        <taxon>Archaea</taxon>
        <taxon>Thermoproteota</taxon>
        <taxon>Thermoprotei</taxon>
        <taxon>Desulfurococcales</taxon>
        <taxon>Desulfurococcaceae</taxon>
        <taxon>Ignicoccus</taxon>
    </lineage>
</organism>
<dbReference type="Gene3D" id="3.30.390.10">
    <property type="entry name" value="Enolase-like, N-terminal domain"/>
    <property type="match status" value="1"/>
</dbReference>
<dbReference type="OrthoDB" id="372081at2157"/>
<accession>A0A0U3E2K7</accession>
<gene>
    <name evidence="3" type="ORF">EYM_00915</name>
</gene>
<dbReference type="GeneID" id="30679601"/>
<dbReference type="RefSeq" id="WP_075049248.1">
    <property type="nucleotide sequence ID" value="NZ_CP006867.1"/>
</dbReference>
<evidence type="ECO:0000259" key="2">
    <source>
        <dbReference type="SMART" id="SM00922"/>
    </source>
</evidence>
<feature type="domain" description="Mandelate racemase/muconate lactonizing enzyme C-terminal" evidence="2">
    <location>
        <begin position="146"/>
        <end position="242"/>
    </location>
</feature>
<evidence type="ECO:0000313" key="4">
    <source>
        <dbReference type="Proteomes" id="UP000060778"/>
    </source>
</evidence>
<name>A0A0U3E2K7_9CREN</name>
<dbReference type="InterPro" id="IPR013342">
    <property type="entry name" value="Mandelate_racemase_C"/>
</dbReference>
<keyword evidence="1" id="KW-0479">Metal-binding</keyword>
<dbReference type="Gene3D" id="3.20.20.120">
    <property type="entry name" value="Enolase-like C-terminal domain"/>
    <property type="match status" value="1"/>
</dbReference>
<keyword evidence="4" id="KW-1185">Reference proteome</keyword>
<evidence type="ECO:0000313" key="3">
    <source>
        <dbReference type="EMBL" id="ALU12155.1"/>
    </source>
</evidence>
<dbReference type="EMBL" id="CP006867">
    <property type="protein sequence ID" value="ALU12155.1"/>
    <property type="molecule type" value="Genomic_DNA"/>
</dbReference>
<protein>
    <recommendedName>
        <fullName evidence="2">Mandelate racemase/muconate lactonizing enzyme C-terminal domain-containing protein</fullName>
    </recommendedName>
</protein>
<proteinExistence type="predicted"/>
<dbReference type="Pfam" id="PF13378">
    <property type="entry name" value="MR_MLE_C"/>
    <property type="match status" value="1"/>
</dbReference>
<reference evidence="3 4" key="1">
    <citation type="submission" date="2013-11" db="EMBL/GenBank/DDBJ databases">
        <title>Comparative genomics of Ignicoccus.</title>
        <authorList>
            <person name="Podar M."/>
        </authorList>
    </citation>
    <scope>NUCLEOTIDE SEQUENCE [LARGE SCALE GENOMIC DNA]</scope>
    <source>
        <strain evidence="3 4">DSM 13165</strain>
    </source>
</reference>
<dbReference type="GO" id="GO:0003824">
    <property type="term" value="F:catalytic activity"/>
    <property type="evidence" value="ECO:0007669"/>
    <property type="project" value="UniProtKB-ARBA"/>
</dbReference>
<dbReference type="STRING" id="940295.EYM_00915"/>
<dbReference type="InterPro" id="IPR029065">
    <property type="entry name" value="Enolase_C-like"/>
</dbReference>
<dbReference type="Proteomes" id="UP000060778">
    <property type="component" value="Chromosome"/>
</dbReference>
<dbReference type="AlphaFoldDB" id="A0A0U3E2K7"/>
<dbReference type="InterPro" id="IPR029017">
    <property type="entry name" value="Enolase-like_N"/>
</dbReference>
<dbReference type="InterPro" id="IPR036849">
    <property type="entry name" value="Enolase-like_C_sf"/>
</dbReference>
<dbReference type="SMART" id="SM00922">
    <property type="entry name" value="MR_MLE"/>
    <property type="match status" value="1"/>
</dbReference>
<dbReference type="SUPFAM" id="SSF54826">
    <property type="entry name" value="Enolase N-terminal domain-like"/>
    <property type="match status" value="1"/>
</dbReference>
<dbReference type="PANTHER" id="PTHR48073">
    <property type="entry name" value="O-SUCCINYLBENZOATE SYNTHASE-RELATED"/>
    <property type="match status" value="1"/>
</dbReference>
<dbReference type="SUPFAM" id="SSF51604">
    <property type="entry name" value="Enolase C-terminal domain-like"/>
    <property type="match status" value="1"/>
</dbReference>
<sequence length="377" mass="41789">MEFSNWSIPEGISFDIVIAKLPLKRKFRTSFGEAYGTRVFLLSRADECIGIGEAPVDPYPLYSGEFVESVVEFAKKVLPEVKAQDTVSGMYNVLRKYRGNNFAKAMIEYSILTLVSCLTNTSLVKAVGGRPFALPVQESIGIVDSVDELLKWAEEAISWGARRLKVKIEPGWDVEPVKALSREFPGVPILADANGSFSPLKDSHWEILSEVAQYVNSIEQPFPPGDLVNSAKLSYEEAIEVTLDESVTSPNNVVELATLNEEMGSFLSFNLKPPRMGGLMESLKSVELAQQYDIPLFIGGSLETAVGRSLNMVVASTVSKNLEPSDFSPDQYFYERSLAKDPFDIECGFVRLRDGIGVMFDIDIDYLMSRAIEKISM</sequence>
<dbReference type="GO" id="GO:0046872">
    <property type="term" value="F:metal ion binding"/>
    <property type="evidence" value="ECO:0007669"/>
    <property type="project" value="UniProtKB-KW"/>
</dbReference>
<dbReference type="KEGG" id="iis:EYM_00915"/>